<reference evidence="6 7" key="1">
    <citation type="submission" date="2016-10" db="EMBL/GenBank/DDBJ databases">
        <authorList>
            <person name="de Groot N.N."/>
        </authorList>
    </citation>
    <scope>NUCLEOTIDE SEQUENCE [LARGE SCALE GENOMIC DNA]</scope>
    <source>
        <strain evidence="6 7">DSM 20117</strain>
    </source>
</reference>
<dbReference type="KEGG" id="acry:AC20117_20630"/>
<accession>A0A1H1FZX7</accession>
<dbReference type="EC" id="6.3.2.2" evidence="5"/>
<evidence type="ECO:0000256" key="2">
    <source>
        <dbReference type="ARBA" id="ARBA00022741"/>
    </source>
</evidence>
<evidence type="ECO:0000256" key="5">
    <source>
        <dbReference type="HAMAP-Rule" id="MF_01609"/>
    </source>
</evidence>
<dbReference type="InterPro" id="IPR014746">
    <property type="entry name" value="Gln_synth/guanido_kin_cat_dom"/>
</dbReference>
<dbReference type="GO" id="GO:0042398">
    <property type="term" value="P:modified amino acid biosynthetic process"/>
    <property type="evidence" value="ECO:0007669"/>
    <property type="project" value="InterPro"/>
</dbReference>
<dbReference type="NCBIfam" id="TIGR02050">
    <property type="entry name" value="gshA_cyan_rel"/>
    <property type="match status" value="1"/>
</dbReference>
<dbReference type="RefSeq" id="WP_074701917.1">
    <property type="nucleotide sequence ID" value="NZ_CP018863.1"/>
</dbReference>
<dbReference type="NCBIfam" id="NF010041">
    <property type="entry name" value="PRK13517.1-1"/>
    <property type="match status" value="1"/>
</dbReference>
<sequence length="372" mass="40331">MRTFGVEEELLLVDPGSGAAVPMAGQVMDLYARSDLSGIAPEAGVRAVALTHEFVQEQIETATAVHTTLHGLAEDILAGRARADFLARQVGARAIALGTAPLPAELHTVRLPRFEAIRNQLGLTAVQQLTCACHVHVGIRSPEEGVAVLDRIRVWLPALAALSANSPFWDGTDTGYASFRTQLWGRWPTTGPTEIFGSADAYRRLVRDLLATGVLLDEGMVYFDARLSRTYPTVEIRVSDVCLNAKDAVLIAALTRALVETAARQWRSGRPPPVMPAPLLKLAAWQASRHGIEAELLHPLDARPYPAEDVIGLLLDHTLPALADVGDDAWAEDLLRDLLRRGNGSRQQRNAYRDTRSFTGVVAEALKHTGTG</sequence>
<dbReference type="InterPro" id="IPR011793">
    <property type="entry name" value="YbdK"/>
</dbReference>
<keyword evidence="2 5" id="KW-0547">Nucleotide-binding</keyword>
<dbReference type="PANTHER" id="PTHR36510">
    <property type="entry name" value="GLUTAMATE--CYSTEINE LIGASE 2-RELATED"/>
    <property type="match status" value="1"/>
</dbReference>
<keyword evidence="3 5" id="KW-0067">ATP-binding</keyword>
<dbReference type="Gene3D" id="3.30.590.20">
    <property type="match status" value="1"/>
</dbReference>
<dbReference type="HAMAP" id="MF_01609">
    <property type="entry name" value="Glu_cys_ligase_2"/>
    <property type="match status" value="1"/>
</dbReference>
<comment type="catalytic activity">
    <reaction evidence="4 5">
        <text>L-cysteine + L-glutamate + ATP = gamma-L-glutamyl-L-cysteine + ADP + phosphate + H(+)</text>
        <dbReference type="Rhea" id="RHEA:13285"/>
        <dbReference type="ChEBI" id="CHEBI:15378"/>
        <dbReference type="ChEBI" id="CHEBI:29985"/>
        <dbReference type="ChEBI" id="CHEBI:30616"/>
        <dbReference type="ChEBI" id="CHEBI:35235"/>
        <dbReference type="ChEBI" id="CHEBI:43474"/>
        <dbReference type="ChEBI" id="CHEBI:58173"/>
        <dbReference type="ChEBI" id="CHEBI:456216"/>
        <dbReference type="EC" id="6.3.2.2"/>
    </reaction>
</comment>
<dbReference type="InterPro" id="IPR006336">
    <property type="entry name" value="GCS2"/>
</dbReference>
<dbReference type="Proteomes" id="UP000181917">
    <property type="component" value="Unassembled WGS sequence"/>
</dbReference>
<dbReference type="STRING" id="37928.SAMN04489742_3751"/>
<dbReference type="GO" id="GO:0004357">
    <property type="term" value="F:glutamate-cysteine ligase activity"/>
    <property type="evidence" value="ECO:0007669"/>
    <property type="project" value="UniProtKB-EC"/>
</dbReference>
<evidence type="ECO:0000256" key="3">
    <source>
        <dbReference type="ARBA" id="ARBA00022840"/>
    </source>
</evidence>
<dbReference type="GO" id="GO:0005524">
    <property type="term" value="F:ATP binding"/>
    <property type="evidence" value="ECO:0007669"/>
    <property type="project" value="UniProtKB-KW"/>
</dbReference>
<dbReference type="PANTHER" id="PTHR36510:SF1">
    <property type="entry name" value="GLUTAMATE--CYSTEINE LIGASE 2-RELATED"/>
    <property type="match status" value="1"/>
</dbReference>
<keyword evidence="1 5" id="KW-0436">Ligase</keyword>
<organism evidence="6 7">
    <name type="scientific">Crystallibacter crystallopoietes</name>
    <dbReference type="NCBI Taxonomy" id="37928"/>
    <lineage>
        <taxon>Bacteria</taxon>
        <taxon>Bacillati</taxon>
        <taxon>Actinomycetota</taxon>
        <taxon>Actinomycetes</taxon>
        <taxon>Micrococcales</taxon>
        <taxon>Micrococcaceae</taxon>
        <taxon>Crystallibacter</taxon>
    </lineage>
</organism>
<dbReference type="Pfam" id="PF04107">
    <property type="entry name" value="GCS2"/>
    <property type="match status" value="1"/>
</dbReference>
<evidence type="ECO:0000313" key="6">
    <source>
        <dbReference type="EMBL" id="SDR06473.1"/>
    </source>
</evidence>
<dbReference type="InterPro" id="IPR050141">
    <property type="entry name" value="GCL_type2/YbdK_subfam"/>
</dbReference>
<proteinExistence type="inferred from homology"/>
<evidence type="ECO:0000313" key="7">
    <source>
        <dbReference type="Proteomes" id="UP000181917"/>
    </source>
</evidence>
<name>A0A1H1FZX7_9MICC</name>
<dbReference type="AlphaFoldDB" id="A0A1H1FZX7"/>
<evidence type="ECO:0000256" key="1">
    <source>
        <dbReference type="ARBA" id="ARBA00022598"/>
    </source>
</evidence>
<comment type="similarity">
    <text evidence="5">Belongs to the glutamate--cysteine ligase type 2 family. YbdK subfamily.</text>
</comment>
<evidence type="ECO:0000256" key="4">
    <source>
        <dbReference type="ARBA" id="ARBA00048819"/>
    </source>
</evidence>
<gene>
    <name evidence="6" type="ORF">SAMN04489742_3751</name>
</gene>
<dbReference type="SUPFAM" id="SSF55931">
    <property type="entry name" value="Glutamine synthetase/guanido kinase"/>
    <property type="match status" value="1"/>
</dbReference>
<comment type="function">
    <text evidence="5">ATP-dependent carboxylate-amine ligase which exhibits weak glutamate--cysteine ligase activity.</text>
</comment>
<dbReference type="EMBL" id="FNKH01000002">
    <property type="protein sequence ID" value="SDR06473.1"/>
    <property type="molecule type" value="Genomic_DNA"/>
</dbReference>
<protein>
    <recommendedName>
        <fullName evidence="5">Putative glutamate--cysteine ligase 2</fullName>
        <ecNumber evidence="5">6.3.2.2</ecNumber>
    </recommendedName>
    <alternativeName>
        <fullName evidence="5">Gamma-glutamylcysteine synthetase 2</fullName>
        <shortName evidence="5">GCS 2</shortName>
        <shortName evidence="5">Gamma-GCS 2</shortName>
    </alternativeName>
</protein>
<keyword evidence="7" id="KW-1185">Reference proteome</keyword>